<evidence type="ECO:0000256" key="4">
    <source>
        <dbReference type="PIRNR" id="PIRNR000723"/>
    </source>
</evidence>
<accession>A0ABT9NUY8</accession>
<proteinExistence type="inferred from homology"/>
<dbReference type="SUPFAM" id="SSF53633">
    <property type="entry name" value="Carbamate kinase-like"/>
    <property type="match status" value="1"/>
</dbReference>
<comment type="caution">
    <text evidence="6">The sequence shown here is derived from an EMBL/GenBank/DDBJ whole genome shotgun (WGS) entry which is preliminary data.</text>
</comment>
<reference evidence="6 7" key="1">
    <citation type="submission" date="2023-07" db="EMBL/GenBank/DDBJ databases">
        <title>Sequencing the genomes of 1000 actinobacteria strains.</title>
        <authorList>
            <person name="Klenk H.-P."/>
        </authorList>
    </citation>
    <scope>NUCLEOTIDE SEQUENCE [LARGE SCALE GENOMIC DNA]</scope>
    <source>
        <strain evidence="6 7">GD13</strain>
    </source>
</reference>
<dbReference type="PRINTS" id="PR01469">
    <property type="entry name" value="CARBMTKINASE"/>
</dbReference>
<dbReference type="GO" id="GO:0008804">
    <property type="term" value="F:carbamate kinase activity"/>
    <property type="evidence" value="ECO:0007669"/>
    <property type="project" value="UniProtKB-EC"/>
</dbReference>
<dbReference type="RefSeq" id="WP_068116376.1">
    <property type="nucleotide sequence ID" value="NZ_CCXJ01000019.1"/>
</dbReference>
<evidence type="ECO:0000313" key="6">
    <source>
        <dbReference type="EMBL" id="MDP9824245.1"/>
    </source>
</evidence>
<dbReference type="PIRSF" id="PIRSF000723">
    <property type="entry name" value="Carbamate_kin"/>
    <property type="match status" value="1"/>
</dbReference>
<dbReference type="EMBL" id="JAUSQM010000001">
    <property type="protein sequence ID" value="MDP9824245.1"/>
    <property type="molecule type" value="Genomic_DNA"/>
</dbReference>
<dbReference type="Pfam" id="PF00696">
    <property type="entry name" value="AA_kinase"/>
    <property type="match status" value="1"/>
</dbReference>
<comment type="similarity">
    <text evidence="1 4">Belongs to the carbamate kinase family.</text>
</comment>
<dbReference type="Gene3D" id="3.40.1160.10">
    <property type="entry name" value="Acetylglutamate kinase-like"/>
    <property type="match status" value="1"/>
</dbReference>
<gene>
    <name evidence="6" type="ORF">J2S59_004054</name>
</gene>
<dbReference type="NCBIfam" id="NF009007">
    <property type="entry name" value="PRK12352.1"/>
    <property type="match status" value="1"/>
</dbReference>
<sequence length="314" mass="32493">MRIVIALGGNAMTSADGRATPEDQQAAIREAAGPIADLVARGHEVLLTHGNGPQVGNLLVKNELTAGEVPPVPLDWCGAQTQGTIGMLMLSALDDAFAQRGVDRRAAALVSRTLVAADDPGFAHPTKPIGRYLTAEATAPLRERGQSFVEVEGRGWRRVVSSPRPLDCLDAPAADQLMRAGFVVVCSGGGGIPTVREADGRLSGVEAVIDKDLTAALIARQVEADVLIIATDVDAVVADWGTDRARPIGHVTVEEMRSIAAEQGFAEGSMGPKVEAVVSFADSGLGPGVITSLAKIADAVDAEAGTRVVRATDA</sequence>
<dbReference type="CDD" id="cd04235">
    <property type="entry name" value="AAK_CK"/>
    <property type="match status" value="1"/>
</dbReference>
<evidence type="ECO:0000256" key="2">
    <source>
        <dbReference type="ARBA" id="ARBA00022679"/>
    </source>
</evidence>
<keyword evidence="3 4" id="KW-0418">Kinase</keyword>
<protein>
    <recommendedName>
        <fullName evidence="4">Carbamate kinase</fullName>
    </recommendedName>
</protein>
<feature type="domain" description="Aspartate/glutamate/uridylate kinase" evidence="5">
    <location>
        <begin position="1"/>
        <end position="291"/>
    </location>
</feature>
<evidence type="ECO:0000313" key="7">
    <source>
        <dbReference type="Proteomes" id="UP001240447"/>
    </source>
</evidence>
<dbReference type="InterPro" id="IPR036393">
    <property type="entry name" value="AceGlu_kinase-like_sf"/>
</dbReference>
<dbReference type="PANTHER" id="PTHR30409">
    <property type="entry name" value="CARBAMATE KINASE"/>
    <property type="match status" value="1"/>
</dbReference>
<evidence type="ECO:0000259" key="5">
    <source>
        <dbReference type="Pfam" id="PF00696"/>
    </source>
</evidence>
<keyword evidence="2 4" id="KW-0808">Transferase</keyword>
<evidence type="ECO:0000256" key="3">
    <source>
        <dbReference type="ARBA" id="ARBA00022777"/>
    </source>
</evidence>
<name>A0ABT9NUY8_9ACTN</name>
<dbReference type="InterPro" id="IPR001048">
    <property type="entry name" value="Asp/Glu/Uridylate_kinase"/>
</dbReference>
<keyword evidence="7" id="KW-1185">Reference proteome</keyword>
<evidence type="ECO:0000256" key="1">
    <source>
        <dbReference type="ARBA" id="ARBA00011066"/>
    </source>
</evidence>
<dbReference type="PANTHER" id="PTHR30409:SF1">
    <property type="entry name" value="CARBAMATE KINASE-RELATED"/>
    <property type="match status" value="1"/>
</dbReference>
<dbReference type="InterPro" id="IPR003964">
    <property type="entry name" value="Carb_kinase"/>
</dbReference>
<organism evidence="6 7">
    <name type="scientific">Nocardioides massiliensis</name>
    <dbReference type="NCBI Taxonomy" id="1325935"/>
    <lineage>
        <taxon>Bacteria</taxon>
        <taxon>Bacillati</taxon>
        <taxon>Actinomycetota</taxon>
        <taxon>Actinomycetes</taxon>
        <taxon>Propionibacteriales</taxon>
        <taxon>Nocardioidaceae</taxon>
        <taxon>Nocardioides</taxon>
    </lineage>
</organism>
<dbReference type="Proteomes" id="UP001240447">
    <property type="component" value="Unassembled WGS sequence"/>
</dbReference>